<name>A0AAN7BK09_9PEZI</name>
<dbReference type="EMBL" id="MU865381">
    <property type="protein sequence ID" value="KAK4224880.1"/>
    <property type="molecule type" value="Genomic_DNA"/>
</dbReference>
<comment type="caution">
    <text evidence="3">The sequence shown here is derived from an EMBL/GenBank/DDBJ whole genome shotgun (WGS) entry which is preliminary data.</text>
</comment>
<evidence type="ECO:0008006" key="5">
    <source>
        <dbReference type="Google" id="ProtNLM"/>
    </source>
</evidence>
<feature type="domain" description="DUF7962" evidence="2">
    <location>
        <begin position="121"/>
        <end position="235"/>
    </location>
</feature>
<dbReference type="Pfam" id="PF13417">
    <property type="entry name" value="GST_N_3"/>
    <property type="match status" value="1"/>
</dbReference>
<dbReference type="SUPFAM" id="SSF47616">
    <property type="entry name" value="GST C-terminal domain-like"/>
    <property type="match status" value="1"/>
</dbReference>
<reference evidence="3" key="1">
    <citation type="journal article" date="2023" name="Mol. Phylogenet. Evol.">
        <title>Genome-scale phylogeny and comparative genomics of the fungal order Sordariales.</title>
        <authorList>
            <person name="Hensen N."/>
            <person name="Bonometti L."/>
            <person name="Westerberg I."/>
            <person name="Brannstrom I.O."/>
            <person name="Guillou S."/>
            <person name="Cros-Aarteil S."/>
            <person name="Calhoun S."/>
            <person name="Haridas S."/>
            <person name="Kuo A."/>
            <person name="Mondo S."/>
            <person name="Pangilinan J."/>
            <person name="Riley R."/>
            <person name="LaButti K."/>
            <person name="Andreopoulos B."/>
            <person name="Lipzen A."/>
            <person name="Chen C."/>
            <person name="Yan M."/>
            <person name="Daum C."/>
            <person name="Ng V."/>
            <person name="Clum A."/>
            <person name="Steindorff A."/>
            <person name="Ohm R.A."/>
            <person name="Martin F."/>
            <person name="Silar P."/>
            <person name="Natvig D.O."/>
            <person name="Lalanne C."/>
            <person name="Gautier V."/>
            <person name="Ament-Velasquez S.L."/>
            <person name="Kruys A."/>
            <person name="Hutchinson M.I."/>
            <person name="Powell A.J."/>
            <person name="Barry K."/>
            <person name="Miller A.N."/>
            <person name="Grigoriev I.V."/>
            <person name="Debuchy R."/>
            <person name="Gladieux P."/>
            <person name="Hiltunen Thoren M."/>
            <person name="Johannesson H."/>
        </authorList>
    </citation>
    <scope>NUCLEOTIDE SEQUENCE</scope>
    <source>
        <strain evidence="3">CBS 990.96</strain>
    </source>
</reference>
<proteinExistence type="predicted"/>
<dbReference type="SUPFAM" id="SSF52833">
    <property type="entry name" value="Thioredoxin-like"/>
    <property type="match status" value="1"/>
</dbReference>
<dbReference type="InterPro" id="IPR058268">
    <property type="entry name" value="DUF7962"/>
</dbReference>
<dbReference type="Gene3D" id="3.40.30.110">
    <property type="match status" value="2"/>
</dbReference>
<evidence type="ECO:0000313" key="3">
    <source>
        <dbReference type="EMBL" id="KAK4224880.1"/>
    </source>
</evidence>
<dbReference type="Pfam" id="PF25907">
    <property type="entry name" value="DUF7962"/>
    <property type="match status" value="1"/>
</dbReference>
<evidence type="ECO:0000259" key="2">
    <source>
        <dbReference type="Pfam" id="PF25907"/>
    </source>
</evidence>
<dbReference type="Proteomes" id="UP001301958">
    <property type="component" value="Unassembled WGS sequence"/>
</dbReference>
<evidence type="ECO:0000313" key="4">
    <source>
        <dbReference type="Proteomes" id="UP001301958"/>
    </source>
</evidence>
<dbReference type="InterPro" id="IPR036282">
    <property type="entry name" value="Glutathione-S-Trfase_C_sf"/>
</dbReference>
<dbReference type="Gene3D" id="1.20.1050.10">
    <property type="match status" value="1"/>
</dbReference>
<gene>
    <name evidence="3" type="ORF">QBC38DRAFT_484485</name>
</gene>
<organism evidence="3 4">
    <name type="scientific">Podospora fimiseda</name>
    <dbReference type="NCBI Taxonomy" id="252190"/>
    <lineage>
        <taxon>Eukaryota</taxon>
        <taxon>Fungi</taxon>
        <taxon>Dikarya</taxon>
        <taxon>Ascomycota</taxon>
        <taxon>Pezizomycotina</taxon>
        <taxon>Sordariomycetes</taxon>
        <taxon>Sordariomycetidae</taxon>
        <taxon>Sordariales</taxon>
        <taxon>Podosporaceae</taxon>
        <taxon>Podospora</taxon>
    </lineage>
</organism>
<reference evidence="3" key="2">
    <citation type="submission" date="2023-05" db="EMBL/GenBank/DDBJ databases">
        <authorList>
            <consortium name="Lawrence Berkeley National Laboratory"/>
            <person name="Steindorff A."/>
            <person name="Hensen N."/>
            <person name="Bonometti L."/>
            <person name="Westerberg I."/>
            <person name="Brannstrom I.O."/>
            <person name="Guillou S."/>
            <person name="Cros-Aarteil S."/>
            <person name="Calhoun S."/>
            <person name="Haridas S."/>
            <person name="Kuo A."/>
            <person name="Mondo S."/>
            <person name="Pangilinan J."/>
            <person name="Riley R."/>
            <person name="Labutti K."/>
            <person name="Andreopoulos B."/>
            <person name="Lipzen A."/>
            <person name="Chen C."/>
            <person name="Yanf M."/>
            <person name="Daum C."/>
            <person name="Ng V."/>
            <person name="Clum A."/>
            <person name="Ohm R."/>
            <person name="Martin F."/>
            <person name="Silar P."/>
            <person name="Natvig D."/>
            <person name="Lalanne C."/>
            <person name="Gautier V."/>
            <person name="Ament-Velasquez S.L."/>
            <person name="Kruys A."/>
            <person name="Hutchinson M.I."/>
            <person name="Powell A.J."/>
            <person name="Barry K."/>
            <person name="Miller A.N."/>
            <person name="Grigoriev I.V."/>
            <person name="Debuchy R."/>
            <person name="Gladieux P."/>
            <person name="Thoren M.H."/>
            <person name="Johannesson H."/>
        </authorList>
    </citation>
    <scope>NUCLEOTIDE SEQUENCE</scope>
    <source>
        <strain evidence="3">CBS 990.96</strain>
    </source>
</reference>
<keyword evidence="4" id="KW-1185">Reference proteome</keyword>
<dbReference type="CDD" id="cd00570">
    <property type="entry name" value="GST_N_family"/>
    <property type="match status" value="1"/>
</dbReference>
<accession>A0AAN7BK09</accession>
<feature type="domain" description="GST N-terminal" evidence="1">
    <location>
        <begin position="14"/>
        <end position="85"/>
    </location>
</feature>
<dbReference type="InterPro" id="IPR036249">
    <property type="entry name" value="Thioredoxin-like_sf"/>
</dbReference>
<dbReference type="InterPro" id="IPR004045">
    <property type="entry name" value="Glutathione_S-Trfase_N"/>
</dbReference>
<protein>
    <recommendedName>
        <fullName evidence="5">GST N-terminal domain-containing protein</fullName>
    </recommendedName>
</protein>
<evidence type="ECO:0000259" key="1">
    <source>
        <dbReference type="Pfam" id="PF13417"/>
    </source>
</evidence>
<sequence>MASNAAAEKDKIILYHYPFSPYAKRIIWYLRLRQIPYYECIQPPLLPRPDLSTLLGINYRRIPLLSHNSQIYLDTRLILSHLESLPLSSPPLLSPSSTPPDHSLLISLLSTLTTQTDLFFRAAELLPPSLPLLRDPAFQKDRASFFPPPSDTSISYELRRAEALTTIRDVISLFEETVFKDGRKWVLGGDKPGLADIEAIWIFSWVFGIKEMVPQEWKEKYSGVYGWTKRFEGYVEGLDDVRVGKVSGEEAKEMIMGEAKGEYEGSVQEGEAVVKALGVKGGEEIEVWPVDSGSGFRDRGELVGLDEKEIVWRSGKGVVVHAPRRGFRVGGVGEKERL</sequence>
<dbReference type="AlphaFoldDB" id="A0AAN7BK09"/>